<reference evidence="1 3" key="2">
    <citation type="journal article" date="2018" name="Plant J.">
        <title>The Physcomitrella patens chromosome-scale assembly reveals moss genome structure and evolution.</title>
        <authorList>
            <person name="Lang D."/>
            <person name="Ullrich K.K."/>
            <person name="Murat F."/>
            <person name="Fuchs J."/>
            <person name="Jenkins J."/>
            <person name="Haas F.B."/>
            <person name="Piednoel M."/>
            <person name="Gundlach H."/>
            <person name="Van Bel M."/>
            <person name="Meyberg R."/>
            <person name="Vives C."/>
            <person name="Morata J."/>
            <person name="Symeonidi A."/>
            <person name="Hiss M."/>
            <person name="Muchero W."/>
            <person name="Kamisugi Y."/>
            <person name="Saleh O."/>
            <person name="Blanc G."/>
            <person name="Decker E.L."/>
            <person name="van Gessel N."/>
            <person name="Grimwood J."/>
            <person name="Hayes R.D."/>
            <person name="Graham S.W."/>
            <person name="Gunter L.E."/>
            <person name="McDaniel S.F."/>
            <person name="Hoernstein S.N.W."/>
            <person name="Larsson A."/>
            <person name="Li F.W."/>
            <person name="Perroud P.F."/>
            <person name="Phillips J."/>
            <person name="Ranjan P."/>
            <person name="Rokshar D.S."/>
            <person name="Rothfels C.J."/>
            <person name="Schneider L."/>
            <person name="Shu S."/>
            <person name="Stevenson D.W."/>
            <person name="Thummler F."/>
            <person name="Tillich M."/>
            <person name="Villarreal Aguilar J.C."/>
            <person name="Widiez T."/>
            <person name="Wong G.K."/>
            <person name="Wymore A."/>
            <person name="Zhang Y."/>
            <person name="Zimmer A.D."/>
            <person name="Quatrano R.S."/>
            <person name="Mayer K.F.X."/>
            <person name="Goodstein D."/>
            <person name="Casacuberta J.M."/>
            <person name="Vandepoele K."/>
            <person name="Reski R."/>
            <person name="Cuming A.C."/>
            <person name="Tuskan G.A."/>
            <person name="Maumus F."/>
            <person name="Salse J."/>
            <person name="Schmutz J."/>
            <person name="Rensing S.A."/>
        </authorList>
    </citation>
    <scope>NUCLEOTIDE SEQUENCE [LARGE SCALE GENOMIC DNA]</scope>
    <source>
        <strain evidence="2 3">cv. Gransden 2004</strain>
    </source>
</reference>
<proteinExistence type="predicted"/>
<accession>A0A2K1JZF2</accession>
<dbReference type="EMBL" id="ABEU02000010">
    <property type="protein sequence ID" value="PNR46901.1"/>
    <property type="molecule type" value="Genomic_DNA"/>
</dbReference>
<sequence length="59" mass="6316">MDCYHHSLSFFQTGRGFPERSGATPKAGRVRGTIEALTFWAPIRAAICAASQSKLCAGS</sequence>
<organism evidence="1">
    <name type="scientific">Physcomitrium patens</name>
    <name type="common">Spreading-leaved earth moss</name>
    <name type="synonym">Physcomitrella patens</name>
    <dbReference type="NCBI Taxonomy" id="3218"/>
    <lineage>
        <taxon>Eukaryota</taxon>
        <taxon>Viridiplantae</taxon>
        <taxon>Streptophyta</taxon>
        <taxon>Embryophyta</taxon>
        <taxon>Bryophyta</taxon>
        <taxon>Bryophytina</taxon>
        <taxon>Bryopsida</taxon>
        <taxon>Funariidae</taxon>
        <taxon>Funariales</taxon>
        <taxon>Funariaceae</taxon>
        <taxon>Physcomitrium</taxon>
    </lineage>
</organism>
<dbReference type="Gramene" id="Pp3c10_17480V3.2">
    <property type="protein sequence ID" value="Pp3c10_17480V3.2"/>
    <property type="gene ID" value="Pp3c10_17480"/>
</dbReference>
<evidence type="ECO:0000313" key="1">
    <source>
        <dbReference type="EMBL" id="PNR46901.1"/>
    </source>
</evidence>
<evidence type="ECO:0000313" key="3">
    <source>
        <dbReference type="Proteomes" id="UP000006727"/>
    </source>
</evidence>
<name>A0A2K1JZF2_PHYPA</name>
<reference evidence="2" key="3">
    <citation type="submission" date="2020-12" db="UniProtKB">
        <authorList>
            <consortium name="EnsemblPlants"/>
        </authorList>
    </citation>
    <scope>IDENTIFICATION</scope>
</reference>
<dbReference type="Gramene" id="Pp3c10_17480V3.1">
    <property type="protein sequence ID" value="Pp3c10_17480V3.1"/>
    <property type="gene ID" value="Pp3c10_17480"/>
</dbReference>
<protein>
    <submittedName>
        <fullName evidence="1 2">Uncharacterized protein</fullName>
    </submittedName>
</protein>
<dbReference type="Proteomes" id="UP000006727">
    <property type="component" value="Chromosome 10"/>
</dbReference>
<dbReference type="EnsemblPlants" id="Pp3c10_17480V3.2">
    <property type="protein sequence ID" value="Pp3c10_17480V3.2"/>
    <property type="gene ID" value="Pp3c10_17480"/>
</dbReference>
<gene>
    <name evidence="1" type="ORF">PHYPA_014021</name>
</gene>
<dbReference type="EnsemblPlants" id="Pp3c10_17480V3.1">
    <property type="protein sequence ID" value="Pp3c10_17480V3.1"/>
    <property type="gene ID" value="Pp3c10_17480"/>
</dbReference>
<dbReference type="InParanoid" id="A0A2K1JZF2"/>
<evidence type="ECO:0000313" key="2">
    <source>
        <dbReference type="EnsemblPlants" id="Pp3c10_17480V3.1"/>
    </source>
</evidence>
<keyword evidence="3" id="KW-1185">Reference proteome</keyword>
<dbReference type="AlphaFoldDB" id="A0A2K1JZF2"/>
<reference evidence="1 3" key="1">
    <citation type="journal article" date="2008" name="Science">
        <title>The Physcomitrella genome reveals evolutionary insights into the conquest of land by plants.</title>
        <authorList>
            <person name="Rensing S."/>
            <person name="Lang D."/>
            <person name="Zimmer A."/>
            <person name="Terry A."/>
            <person name="Salamov A."/>
            <person name="Shapiro H."/>
            <person name="Nishiyama T."/>
            <person name="Perroud P.-F."/>
            <person name="Lindquist E."/>
            <person name="Kamisugi Y."/>
            <person name="Tanahashi T."/>
            <person name="Sakakibara K."/>
            <person name="Fujita T."/>
            <person name="Oishi K."/>
            <person name="Shin-I T."/>
            <person name="Kuroki Y."/>
            <person name="Toyoda A."/>
            <person name="Suzuki Y."/>
            <person name="Hashimoto A."/>
            <person name="Yamaguchi K."/>
            <person name="Sugano A."/>
            <person name="Kohara Y."/>
            <person name="Fujiyama A."/>
            <person name="Anterola A."/>
            <person name="Aoki S."/>
            <person name="Ashton N."/>
            <person name="Barbazuk W.B."/>
            <person name="Barker E."/>
            <person name="Bennetzen J."/>
            <person name="Bezanilla M."/>
            <person name="Blankenship R."/>
            <person name="Cho S.H."/>
            <person name="Dutcher S."/>
            <person name="Estelle M."/>
            <person name="Fawcett J.A."/>
            <person name="Gundlach H."/>
            <person name="Hanada K."/>
            <person name="Heyl A."/>
            <person name="Hicks K.A."/>
            <person name="Hugh J."/>
            <person name="Lohr M."/>
            <person name="Mayer K."/>
            <person name="Melkozernov A."/>
            <person name="Murata T."/>
            <person name="Nelson D."/>
            <person name="Pils B."/>
            <person name="Prigge M."/>
            <person name="Reiss B."/>
            <person name="Renner T."/>
            <person name="Rombauts S."/>
            <person name="Rushton P."/>
            <person name="Sanderfoot A."/>
            <person name="Schween G."/>
            <person name="Shiu S.-H."/>
            <person name="Stueber K."/>
            <person name="Theodoulou F.L."/>
            <person name="Tu H."/>
            <person name="Van de Peer Y."/>
            <person name="Verrier P.J."/>
            <person name="Waters E."/>
            <person name="Wood A."/>
            <person name="Yang L."/>
            <person name="Cove D."/>
            <person name="Cuming A."/>
            <person name="Hasebe M."/>
            <person name="Lucas S."/>
            <person name="Mishler D.B."/>
            <person name="Reski R."/>
            <person name="Grigoriev I."/>
            <person name="Quatrano R.S."/>
            <person name="Boore J.L."/>
        </authorList>
    </citation>
    <scope>NUCLEOTIDE SEQUENCE [LARGE SCALE GENOMIC DNA]</scope>
    <source>
        <strain evidence="2 3">cv. Gransden 2004</strain>
    </source>
</reference>